<dbReference type="InterPro" id="IPR036249">
    <property type="entry name" value="Thioredoxin-like_sf"/>
</dbReference>
<dbReference type="InterPro" id="IPR001055">
    <property type="entry name" value="Adrenodoxin-like"/>
</dbReference>
<evidence type="ECO:0000256" key="1">
    <source>
        <dbReference type="ARBA" id="ARBA00022714"/>
    </source>
</evidence>
<evidence type="ECO:0000256" key="6">
    <source>
        <dbReference type="SAM" id="MobiDB-lite"/>
    </source>
</evidence>
<accession>A0A0D0VPP4</accession>
<evidence type="ECO:0008006" key="8">
    <source>
        <dbReference type="Google" id="ProtNLM"/>
    </source>
</evidence>
<evidence type="ECO:0000313" key="7">
    <source>
        <dbReference type="EMBL" id="KIR47135.1"/>
    </source>
</evidence>
<dbReference type="Pfam" id="PF06999">
    <property type="entry name" value="Suc_Fer-like"/>
    <property type="match status" value="1"/>
</dbReference>
<keyword evidence="3" id="KW-0408">Iron</keyword>
<evidence type="ECO:0000256" key="3">
    <source>
        <dbReference type="ARBA" id="ARBA00023004"/>
    </source>
</evidence>
<keyword evidence="2" id="KW-0479">Metal-binding</keyword>
<evidence type="ECO:0000256" key="4">
    <source>
        <dbReference type="ARBA" id="ARBA00023014"/>
    </source>
</evidence>
<dbReference type="PANTHER" id="PTHR23426">
    <property type="entry name" value="FERREDOXIN/ADRENODOXIN"/>
    <property type="match status" value="1"/>
</dbReference>
<feature type="compositionally biased region" description="Pro residues" evidence="6">
    <location>
        <begin position="28"/>
        <end position="47"/>
    </location>
</feature>
<dbReference type="AlphaFoldDB" id="A0A0D0VPP4"/>
<keyword evidence="1" id="KW-0001">2Fe-2S</keyword>
<sequence length="447" mass="49096">MFRPAALLFRRRIANLPQRQFSTSLPRPRAPIPIPNTPSAPPLPLPDANPLELPRSLSPTRALLLLSTPSPPADWPSHLEMHSPLLAATSAKLKARGVGVNVVYDPAATYGSLGFRGKEEEGEEKFMAKLFWPDGRKVEWDVFNLETLNSDQLEEAINYTPTLSHSSGLPQLLPASETSQKEILVCTHGSRDCRCSDRGVPLVSALRKEVNRRGLESQIRIGQVAHVGGHKYAANAILLPTMDMLSNLSTEHAPCIIDHLFALAPSIPSASVIPVAERGTKIDKSTHVKGEGMWKHWRGRYGLTLEQQALLWDSVDPSRNPHIASTSHETAAKNVQETVTLRFKTYEGEEKVVHARVGENLLEVGKENDLPSLEGVCDGNLECATCHLYLSSSPAPPVSEPSEAEDDMLGYAIGYKEGESRLGCQIEVTRDLAKWSDEGGIIRLPRF</sequence>
<dbReference type="GO" id="GO:0051537">
    <property type="term" value="F:2 iron, 2 sulfur cluster binding"/>
    <property type="evidence" value="ECO:0007669"/>
    <property type="project" value="UniProtKB-KW"/>
</dbReference>
<dbReference type="GO" id="GO:0046872">
    <property type="term" value="F:metal ion binding"/>
    <property type="evidence" value="ECO:0007669"/>
    <property type="project" value="UniProtKB-KW"/>
</dbReference>
<dbReference type="HOGENOM" id="CLU_049620_0_0_1"/>
<dbReference type="PRINTS" id="PR00355">
    <property type="entry name" value="ADRENODOXIN"/>
</dbReference>
<feature type="region of interest" description="Disordered" evidence="6">
    <location>
        <begin position="19"/>
        <end position="51"/>
    </location>
</feature>
<keyword evidence="4" id="KW-0411">Iron-sulfur</keyword>
<dbReference type="SUPFAM" id="SSF54292">
    <property type="entry name" value="2Fe-2S ferredoxin-like"/>
    <property type="match status" value="1"/>
</dbReference>
<dbReference type="GO" id="GO:0009055">
    <property type="term" value="F:electron transfer activity"/>
    <property type="evidence" value="ECO:0007669"/>
    <property type="project" value="TreeGrafter"/>
</dbReference>
<dbReference type="EMBL" id="KN847981">
    <property type="protein sequence ID" value="KIR47135.1"/>
    <property type="molecule type" value="Genomic_DNA"/>
</dbReference>
<dbReference type="SUPFAM" id="SSF52833">
    <property type="entry name" value="Thioredoxin-like"/>
    <property type="match status" value="1"/>
</dbReference>
<dbReference type="GO" id="GO:0140647">
    <property type="term" value="P:P450-containing electron transport chain"/>
    <property type="evidence" value="ECO:0007669"/>
    <property type="project" value="InterPro"/>
</dbReference>
<protein>
    <recommendedName>
        <fullName evidence="8">2Fe-2S ferredoxin-type domain-containing protein</fullName>
    </recommendedName>
</protein>
<dbReference type="InterPro" id="IPR009737">
    <property type="entry name" value="Aim32/Apd1-like"/>
</dbReference>
<dbReference type="Gene3D" id="3.40.30.10">
    <property type="entry name" value="Glutaredoxin"/>
    <property type="match status" value="1"/>
</dbReference>
<evidence type="ECO:0000256" key="5">
    <source>
        <dbReference type="ARBA" id="ARBA00034078"/>
    </source>
</evidence>
<gene>
    <name evidence="7" type="ORF">I312_03459</name>
</gene>
<dbReference type="GO" id="GO:0005739">
    <property type="term" value="C:mitochondrion"/>
    <property type="evidence" value="ECO:0007669"/>
    <property type="project" value="TreeGrafter"/>
</dbReference>
<evidence type="ECO:0000256" key="2">
    <source>
        <dbReference type="ARBA" id="ARBA00022723"/>
    </source>
</evidence>
<dbReference type="CDD" id="cd03062">
    <property type="entry name" value="TRX_Fd_Sucrase"/>
    <property type="match status" value="1"/>
</dbReference>
<dbReference type="OrthoDB" id="10253744at2759"/>
<organism evidence="7">
    <name type="scientific">Cryptococcus bacillisporus CA1280</name>
    <dbReference type="NCBI Taxonomy" id="1296109"/>
    <lineage>
        <taxon>Eukaryota</taxon>
        <taxon>Fungi</taxon>
        <taxon>Dikarya</taxon>
        <taxon>Basidiomycota</taxon>
        <taxon>Agaricomycotina</taxon>
        <taxon>Tremellomycetes</taxon>
        <taxon>Tremellales</taxon>
        <taxon>Cryptococcaceae</taxon>
        <taxon>Cryptococcus</taxon>
        <taxon>Cryptococcus gattii species complex</taxon>
    </lineage>
</organism>
<comment type="cofactor">
    <cofactor evidence="5">
        <name>[2Fe-2S] cluster</name>
        <dbReference type="ChEBI" id="CHEBI:190135"/>
    </cofactor>
</comment>
<reference evidence="7" key="1">
    <citation type="submission" date="2015-01" db="EMBL/GenBank/DDBJ databases">
        <title>The Genome Sequence of Cryptococcus gattii CA1280.</title>
        <authorList>
            <consortium name="The Broad Institute Genomics Platform"/>
            <person name="Cuomo C."/>
            <person name="Litvintseva A."/>
            <person name="Chen Y."/>
            <person name="Heitman J."/>
            <person name="Sun S."/>
            <person name="Springer D."/>
            <person name="Dromer F."/>
            <person name="Young S."/>
            <person name="Zeng Q."/>
            <person name="Gargeya S."/>
            <person name="Abouelleil A."/>
            <person name="Alvarado L."/>
            <person name="Chapman S.B."/>
            <person name="Gainer-Dewar J."/>
            <person name="Goldberg J."/>
            <person name="Griggs A."/>
            <person name="Gujja S."/>
            <person name="Hansen M."/>
            <person name="Howarth C."/>
            <person name="Imamovic A."/>
            <person name="Larimer J."/>
            <person name="Murphy C."/>
            <person name="Naylor J."/>
            <person name="Pearson M."/>
            <person name="Priest M."/>
            <person name="Roberts A."/>
            <person name="Saif S."/>
            <person name="Shea T."/>
            <person name="Sykes S."/>
            <person name="Wortman J."/>
            <person name="Nusbaum C."/>
            <person name="Birren B."/>
        </authorList>
    </citation>
    <scope>NUCLEOTIDE SEQUENCE [LARGE SCALE GENOMIC DNA]</scope>
    <source>
        <strain evidence="7">CA1280</strain>
    </source>
</reference>
<proteinExistence type="predicted"/>
<dbReference type="Gene3D" id="3.10.20.30">
    <property type="match status" value="1"/>
</dbReference>
<name>A0A0D0VPP4_CRYGA</name>
<dbReference type="InterPro" id="IPR012675">
    <property type="entry name" value="Beta-grasp_dom_sf"/>
</dbReference>
<dbReference type="PANTHER" id="PTHR23426:SF65">
    <property type="entry name" value="FERREDOXIN-2, MITOCHONDRIAL"/>
    <property type="match status" value="1"/>
</dbReference>
<dbReference type="InterPro" id="IPR036010">
    <property type="entry name" value="2Fe-2S_ferredoxin-like_sf"/>
</dbReference>